<dbReference type="InParanoid" id="A0A2Y9F5F3"/>
<evidence type="ECO:0000256" key="2">
    <source>
        <dbReference type="ARBA" id="ARBA00022729"/>
    </source>
</evidence>
<dbReference type="Gene3D" id="4.10.75.10">
    <property type="entry name" value="Elafin-like"/>
    <property type="match status" value="1"/>
</dbReference>
<protein>
    <submittedName>
        <fullName evidence="7">Elafin</fullName>
    </submittedName>
</protein>
<dbReference type="CDD" id="cd00199">
    <property type="entry name" value="WAP"/>
    <property type="match status" value="1"/>
</dbReference>
<evidence type="ECO:0000259" key="5">
    <source>
        <dbReference type="PROSITE" id="PS51390"/>
    </source>
</evidence>
<dbReference type="InterPro" id="IPR036645">
    <property type="entry name" value="Elafin-like_sf"/>
</dbReference>
<dbReference type="FunCoup" id="A0A2Y9F5F3">
    <property type="interactions" value="5"/>
</dbReference>
<keyword evidence="2 4" id="KW-0732">Signal</keyword>
<keyword evidence="3" id="KW-1015">Disulfide bond</keyword>
<dbReference type="PROSITE" id="PS51390">
    <property type="entry name" value="WAP"/>
    <property type="match status" value="1"/>
</dbReference>
<organism evidence="6 7">
    <name type="scientific">Physeter macrocephalus</name>
    <name type="common">Sperm whale</name>
    <name type="synonym">Physeter catodon</name>
    <dbReference type="NCBI Taxonomy" id="9755"/>
    <lineage>
        <taxon>Eukaryota</taxon>
        <taxon>Metazoa</taxon>
        <taxon>Chordata</taxon>
        <taxon>Craniata</taxon>
        <taxon>Vertebrata</taxon>
        <taxon>Euteleostomi</taxon>
        <taxon>Mammalia</taxon>
        <taxon>Eutheria</taxon>
        <taxon>Laurasiatheria</taxon>
        <taxon>Artiodactyla</taxon>
        <taxon>Whippomorpha</taxon>
        <taxon>Cetacea</taxon>
        <taxon>Odontoceti</taxon>
        <taxon>Physeteridae</taxon>
        <taxon>Physeter</taxon>
    </lineage>
</organism>
<dbReference type="PRINTS" id="PR00003">
    <property type="entry name" value="4DISULPHCORE"/>
</dbReference>
<dbReference type="PANTHER" id="PTHR19441:SF30">
    <property type="entry name" value="ELAFIN"/>
    <property type="match status" value="1"/>
</dbReference>
<dbReference type="Pfam" id="PF00095">
    <property type="entry name" value="WAP"/>
    <property type="match status" value="1"/>
</dbReference>
<dbReference type="GeneID" id="102987902"/>
<evidence type="ECO:0000256" key="1">
    <source>
        <dbReference type="ARBA" id="ARBA00022690"/>
    </source>
</evidence>
<dbReference type="SUPFAM" id="SSF57256">
    <property type="entry name" value="Elafin-like"/>
    <property type="match status" value="1"/>
</dbReference>
<proteinExistence type="predicted"/>
<dbReference type="GO" id="GO:0045087">
    <property type="term" value="P:innate immune response"/>
    <property type="evidence" value="ECO:0007669"/>
    <property type="project" value="TreeGrafter"/>
</dbReference>
<dbReference type="AlphaFoldDB" id="A0A2Y9F5F3"/>
<gene>
    <name evidence="7" type="primary">PI3</name>
</gene>
<feature type="chain" id="PRO_5015974879" evidence="4">
    <location>
        <begin position="24"/>
        <end position="96"/>
    </location>
</feature>
<evidence type="ECO:0000256" key="4">
    <source>
        <dbReference type="SAM" id="SignalP"/>
    </source>
</evidence>
<dbReference type="GO" id="GO:0005615">
    <property type="term" value="C:extracellular space"/>
    <property type="evidence" value="ECO:0007669"/>
    <property type="project" value="TreeGrafter"/>
</dbReference>
<reference evidence="7" key="1">
    <citation type="submission" date="2025-08" db="UniProtKB">
        <authorList>
            <consortium name="RefSeq"/>
        </authorList>
    </citation>
    <scope>IDENTIFICATION</scope>
    <source>
        <tissue evidence="7">Muscle</tissue>
    </source>
</reference>
<dbReference type="CTD" id="5266"/>
<dbReference type="FunFam" id="4.10.75.10:FF:000001">
    <property type="entry name" value="Anosmin 1"/>
    <property type="match status" value="1"/>
</dbReference>
<dbReference type="PANTHER" id="PTHR19441">
    <property type="entry name" value="WHEY ACDIC PROTEIN WAP"/>
    <property type="match status" value="1"/>
</dbReference>
<evidence type="ECO:0000313" key="7">
    <source>
        <dbReference type="RefSeq" id="XP_007115532.1"/>
    </source>
</evidence>
<keyword evidence="6" id="KW-1185">Reference proteome</keyword>
<dbReference type="OrthoDB" id="5104187at2759"/>
<dbReference type="RefSeq" id="XP_007115532.1">
    <property type="nucleotide sequence ID" value="XM_007115470.4"/>
</dbReference>
<dbReference type="InterPro" id="IPR050514">
    <property type="entry name" value="WAP_four-disulfide_core"/>
</dbReference>
<sequence>MKSRNFLIPVVVLLVLGTLVAQAALVRGQGTMKGNVLTKGQYPVKVPSLPKHGSCPRILIRCAAINPPNKCLRDADCPEAKKCCVSFCGKDCLNPL</sequence>
<accession>A0A2Y9F5F3</accession>
<dbReference type="SMART" id="SM00217">
    <property type="entry name" value="WAP"/>
    <property type="match status" value="1"/>
</dbReference>
<dbReference type="STRING" id="9755.ENSPCTP00005019646"/>
<name>A0A2Y9F5F3_PHYMC</name>
<dbReference type="Proteomes" id="UP000248484">
    <property type="component" value="Chromosome 14"/>
</dbReference>
<feature type="signal peptide" evidence="4">
    <location>
        <begin position="1"/>
        <end position="23"/>
    </location>
</feature>
<dbReference type="KEGG" id="pcad:102987902"/>
<dbReference type="InterPro" id="IPR008197">
    <property type="entry name" value="WAP_dom"/>
</dbReference>
<dbReference type="GO" id="GO:0019731">
    <property type="term" value="P:antibacterial humoral response"/>
    <property type="evidence" value="ECO:0007669"/>
    <property type="project" value="TreeGrafter"/>
</dbReference>
<feature type="domain" description="WAP" evidence="5">
    <location>
        <begin position="48"/>
        <end position="96"/>
    </location>
</feature>
<evidence type="ECO:0000313" key="6">
    <source>
        <dbReference type="Proteomes" id="UP000248484"/>
    </source>
</evidence>
<evidence type="ECO:0000256" key="3">
    <source>
        <dbReference type="ARBA" id="ARBA00023157"/>
    </source>
</evidence>
<dbReference type="GO" id="GO:0004867">
    <property type="term" value="F:serine-type endopeptidase inhibitor activity"/>
    <property type="evidence" value="ECO:0007669"/>
    <property type="project" value="TreeGrafter"/>
</dbReference>
<keyword evidence="1" id="KW-0646">Protease inhibitor</keyword>